<dbReference type="Proteomes" id="UP000636709">
    <property type="component" value="Unassembled WGS sequence"/>
</dbReference>
<gene>
    <name evidence="1" type="ORF">HU200_014518</name>
</gene>
<sequence length="22" mass="2504">MVFLGDGKFVPRVLSICKFFLS</sequence>
<dbReference type="EMBL" id="JACEFO010001575">
    <property type="protein sequence ID" value="KAF8734695.1"/>
    <property type="molecule type" value="Genomic_DNA"/>
</dbReference>
<evidence type="ECO:0000313" key="2">
    <source>
        <dbReference type="Proteomes" id="UP000636709"/>
    </source>
</evidence>
<keyword evidence="2" id="KW-1185">Reference proteome</keyword>
<reference evidence="1" key="1">
    <citation type="submission" date="2020-07" db="EMBL/GenBank/DDBJ databases">
        <title>Genome sequence and genetic diversity analysis of an under-domesticated orphan crop, white fonio (Digitaria exilis).</title>
        <authorList>
            <person name="Bennetzen J.L."/>
            <person name="Chen S."/>
            <person name="Ma X."/>
            <person name="Wang X."/>
            <person name="Yssel A.E.J."/>
            <person name="Chaluvadi S.R."/>
            <person name="Johnson M."/>
            <person name="Gangashetty P."/>
            <person name="Hamidou F."/>
            <person name="Sanogo M.D."/>
            <person name="Zwaenepoel A."/>
            <person name="Wallace J."/>
            <person name="Van De Peer Y."/>
            <person name="Van Deynze A."/>
        </authorList>
    </citation>
    <scope>NUCLEOTIDE SEQUENCE</scope>
    <source>
        <tissue evidence="1">Leaves</tissue>
    </source>
</reference>
<accession>A0A835KMU1</accession>
<dbReference type="AlphaFoldDB" id="A0A835KMU1"/>
<evidence type="ECO:0000313" key="1">
    <source>
        <dbReference type="EMBL" id="KAF8734695.1"/>
    </source>
</evidence>
<name>A0A835KMU1_9POAL</name>
<organism evidence="1 2">
    <name type="scientific">Digitaria exilis</name>
    <dbReference type="NCBI Taxonomy" id="1010633"/>
    <lineage>
        <taxon>Eukaryota</taxon>
        <taxon>Viridiplantae</taxon>
        <taxon>Streptophyta</taxon>
        <taxon>Embryophyta</taxon>
        <taxon>Tracheophyta</taxon>
        <taxon>Spermatophyta</taxon>
        <taxon>Magnoliopsida</taxon>
        <taxon>Liliopsida</taxon>
        <taxon>Poales</taxon>
        <taxon>Poaceae</taxon>
        <taxon>PACMAD clade</taxon>
        <taxon>Panicoideae</taxon>
        <taxon>Panicodae</taxon>
        <taxon>Paniceae</taxon>
        <taxon>Anthephorinae</taxon>
        <taxon>Digitaria</taxon>
    </lineage>
</organism>
<comment type="caution">
    <text evidence="1">The sequence shown here is derived from an EMBL/GenBank/DDBJ whole genome shotgun (WGS) entry which is preliminary data.</text>
</comment>
<proteinExistence type="predicted"/>
<protein>
    <submittedName>
        <fullName evidence="1">Uncharacterized protein</fullName>
    </submittedName>
</protein>